<dbReference type="Pfam" id="PF18734">
    <property type="entry name" value="HEPN_AbiU2"/>
    <property type="match status" value="1"/>
</dbReference>
<accession>A0A1M5R1R7</accession>
<dbReference type="AlphaFoldDB" id="A0A1M5R1R7"/>
<gene>
    <name evidence="2" type="ORF">SAMN05444372_1235</name>
</gene>
<reference evidence="3" key="1">
    <citation type="submission" date="2016-11" db="EMBL/GenBank/DDBJ databases">
        <authorList>
            <person name="Varghese N."/>
            <person name="Submissions S."/>
        </authorList>
    </citation>
    <scope>NUCLEOTIDE SEQUENCE [LARGE SCALE GENOMIC DNA]</scope>
    <source>
        <strain evidence="3">DSM 17659</strain>
    </source>
</reference>
<keyword evidence="3" id="KW-1185">Reference proteome</keyword>
<organism evidence="2 3">
    <name type="scientific">Flavobacterium micromati</name>
    <dbReference type="NCBI Taxonomy" id="229205"/>
    <lineage>
        <taxon>Bacteria</taxon>
        <taxon>Pseudomonadati</taxon>
        <taxon>Bacteroidota</taxon>
        <taxon>Flavobacteriia</taxon>
        <taxon>Flavobacteriales</taxon>
        <taxon>Flavobacteriaceae</taxon>
        <taxon>Flavobacterium</taxon>
    </lineage>
</organism>
<proteinExistence type="predicted"/>
<name>A0A1M5R1R7_9FLAO</name>
<sequence length="228" mass="27438">MQIKRKFFHRLTLPAISKKIMNLKDELEIRVNKIWDILQLAKESFYYSYYLHKPHSVEELNYINSSNHFAFIKMSLWKVSVIELSKLFNKTESQDKFNLNKLLVNLKSDGHFRSLKLSSPKLADWEKRLAKNRETIKQIIDLRDKVYSHTDKNNNHIIDSDITFEKTEKLIKLCEEIIQVIFIEIFDADAKMNLVYFDESFKEIPKILAQEENRRKEKIIEDYKRYSR</sequence>
<dbReference type="InterPro" id="IPR040704">
    <property type="entry name" value="HEPN_AbiU2"/>
</dbReference>
<protein>
    <recommendedName>
        <fullName evidence="1">HEPN AbiU2-like domain-containing protein</fullName>
    </recommendedName>
</protein>
<dbReference type="Proteomes" id="UP000184020">
    <property type="component" value="Unassembled WGS sequence"/>
</dbReference>
<evidence type="ECO:0000313" key="2">
    <source>
        <dbReference type="EMBL" id="SHH20335.1"/>
    </source>
</evidence>
<evidence type="ECO:0000259" key="1">
    <source>
        <dbReference type="Pfam" id="PF18734"/>
    </source>
</evidence>
<evidence type="ECO:0000313" key="3">
    <source>
        <dbReference type="Proteomes" id="UP000184020"/>
    </source>
</evidence>
<feature type="domain" description="HEPN AbiU2-like" evidence="1">
    <location>
        <begin position="26"/>
        <end position="188"/>
    </location>
</feature>
<dbReference type="EMBL" id="FQWF01000023">
    <property type="protein sequence ID" value="SHH20335.1"/>
    <property type="molecule type" value="Genomic_DNA"/>
</dbReference>